<name>S8BS66_DACHA</name>
<proteinExistence type="predicted"/>
<evidence type="ECO:0000256" key="1">
    <source>
        <dbReference type="SAM" id="MobiDB-lite"/>
    </source>
</evidence>
<reference evidence="2 3" key="1">
    <citation type="journal article" date="2013" name="PLoS Genet.">
        <title>Genomic mechanisms accounting for the adaptation to parasitism in nematode-trapping fungi.</title>
        <authorList>
            <person name="Meerupati T."/>
            <person name="Andersson K.M."/>
            <person name="Friman E."/>
            <person name="Kumar D."/>
            <person name="Tunlid A."/>
            <person name="Ahren D."/>
        </authorList>
    </citation>
    <scope>NUCLEOTIDE SEQUENCE [LARGE SCALE GENOMIC DNA]</scope>
    <source>
        <strain evidence="2 3">CBS 200.50</strain>
    </source>
</reference>
<reference evidence="3" key="2">
    <citation type="submission" date="2013-04" db="EMBL/GenBank/DDBJ databases">
        <title>Genomic mechanisms accounting for the adaptation to parasitism in nematode-trapping fungi.</title>
        <authorList>
            <person name="Ahren D.G."/>
        </authorList>
    </citation>
    <scope>NUCLEOTIDE SEQUENCE [LARGE SCALE GENOMIC DNA]</scope>
    <source>
        <strain evidence="3">CBS 200.50</strain>
    </source>
</reference>
<accession>S8BS66</accession>
<sequence length="60" mass="6542">MQSTSHDAIKGAPGVFMPTAEMQEELRKQGEQADAAKEARVNAQNEGKTEEPKKAEAKKD</sequence>
<keyword evidence="3" id="KW-1185">Reference proteome</keyword>
<dbReference type="HOGENOM" id="CLU_2941653_0_0_1"/>
<protein>
    <submittedName>
        <fullName evidence="2">Uncharacterized protein</fullName>
    </submittedName>
</protein>
<feature type="region of interest" description="Disordered" evidence="1">
    <location>
        <begin position="1"/>
        <end position="60"/>
    </location>
</feature>
<feature type="compositionally biased region" description="Basic and acidic residues" evidence="1">
    <location>
        <begin position="24"/>
        <end position="40"/>
    </location>
</feature>
<evidence type="ECO:0000313" key="3">
    <source>
        <dbReference type="Proteomes" id="UP000015100"/>
    </source>
</evidence>
<gene>
    <name evidence="2" type="ORF">H072_8195</name>
</gene>
<feature type="compositionally biased region" description="Basic and acidic residues" evidence="1">
    <location>
        <begin position="47"/>
        <end position="60"/>
    </location>
</feature>
<evidence type="ECO:0000313" key="2">
    <source>
        <dbReference type="EMBL" id="EPS38067.1"/>
    </source>
</evidence>
<dbReference type="AlphaFoldDB" id="S8BS66"/>
<organism evidence="2 3">
    <name type="scientific">Dactylellina haptotyla (strain CBS 200.50)</name>
    <name type="common">Nematode-trapping fungus</name>
    <name type="synonym">Monacrosporium haptotylum</name>
    <dbReference type="NCBI Taxonomy" id="1284197"/>
    <lineage>
        <taxon>Eukaryota</taxon>
        <taxon>Fungi</taxon>
        <taxon>Dikarya</taxon>
        <taxon>Ascomycota</taxon>
        <taxon>Pezizomycotina</taxon>
        <taxon>Orbiliomycetes</taxon>
        <taxon>Orbiliales</taxon>
        <taxon>Orbiliaceae</taxon>
        <taxon>Dactylellina</taxon>
    </lineage>
</organism>
<comment type="caution">
    <text evidence="2">The sequence shown here is derived from an EMBL/GenBank/DDBJ whole genome shotgun (WGS) entry which is preliminary data.</text>
</comment>
<dbReference type="EMBL" id="AQGS01000582">
    <property type="protein sequence ID" value="EPS38067.1"/>
    <property type="molecule type" value="Genomic_DNA"/>
</dbReference>
<dbReference type="Proteomes" id="UP000015100">
    <property type="component" value="Unassembled WGS sequence"/>
</dbReference>